<dbReference type="Proteomes" id="UP001152798">
    <property type="component" value="Chromosome 3"/>
</dbReference>
<feature type="compositionally biased region" description="Basic and acidic residues" evidence="1">
    <location>
        <begin position="67"/>
        <end position="79"/>
    </location>
</feature>
<organism evidence="2 3">
    <name type="scientific">Nezara viridula</name>
    <name type="common">Southern green stink bug</name>
    <name type="synonym">Cimex viridulus</name>
    <dbReference type="NCBI Taxonomy" id="85310"/>
    <lineage>
        <taxon>Eukaryota</taxon>
        <taxon>Metazoa</taxon>
        <taxon>Ecdysozoa</taxon>
        <taxon>Arthropoda</taxon>
        <taxon>Hexapoda</taxon>
        <taxon>Insecta</taxon>
        <taxon>Pterygota</taxon>
        <taxon>Neoptera</taxon>
        <taxon>Paraneoptera</taxon>
        <taxon>Hemiptera</taxon>
        <taxon>Heteroptera</taxon>
        <taxon>Panheteroptera</taxon>
        <taxon>Pentatomomorpha</taxon>
        <taxon>Pentatomoidea</taxon>
        <taxon>Pentatomidae</taxon>
        <taxon>Pentatominae</taxon>
        <taxon>Nezara</taxon>
    </lineage>
</organism>
<evidence type="ECO:0000313" key="2">
    <source>
        <dbReference type="EMBL" id="CAH1396105.1"/>
    </source>
</evidence>
<dbReference type="AlphaFoldDB" id="A0A9P0H606"/>
<feature type="region of interest" description="Disordered" evidence="1">
    <location>
        <begin position="38"/>
        <end position="97"/>
    </location>
</feature>
<sequence>MDRDRLLRWWRWYLAERIREATQGALIEARVILLARGSSTTTGGSPTTMGGREGGLVQEPQGQVEEAEARGGGEAEKAARRGGRPSGTRAQGPDFRL</sequence>
<proteinExistence type="predicted"/>
<reference evidence="2" key="1">
    <citation type="submission" date="2022-01" db="EMBL/GenBank/DDBJ databases">
        <authorList>
            <person name="King R."/>
        </authorList>
    </citation>
    <scope>NUCLEOTIDE SEQUENCE</scope>
</reference>
<evidence type="ECO:0000256" key="1">
    <source>
        <dbReference type="SAM" id="MobiDB-lite"/>
    </source>
</evidence>
<evidence type="ECO:0000313" key="3">
    <source>
        <dbReference type="Proteomes" id="UP001152798"/>
    </source>
</evidence>
<dbReference type="EMBL" id="OV725079">
    <property type="protein sequence ID" value="CAH1396105.1"/>
    <property type="molecule type" value="Genomic_DNA"/>
</dbReference>
<gene>
    <name evidence="2" type="ORF">NEZAVI_LOCUS6240</name>
</gene>
<protein>
    <submittedName>
        <fullName evidence="2">Uncharacterized protein</fullName>
    </submittedName>
</protein>
<keyword evidence="3" id="KW-1185">Reference proteome</keyword>
<name>A0A9P0H606_NEZVI</name>
<accession>A0A9P0H606</accession>
<feature type="compositionally biased region" description="Low complexity" evidence="1">
    <location>
        <begin position="38"/>
        <end position="50"/>
    </location>
</feature>